<feature type="domain" description="Mitochondrial splicing suppressor 51-like C-terminal" evidence="1">
    <location>
        <begin position="100"/>
        <end position="269"/>
    </location>
</feature>
<gene>
    <name evidence="2" type="ORF">H0H81_011091</name>
</gene>
<evidence type="ECO:0000313" key="3">
    <source>
        <dbReference type="Proteomes" id="UP000717328"/>
    </source>
</evidence>
<dbReference type="Pfam" id="PF20179">
    <property type="entry name" value="MSS51_C"/>
    <property type="match status" value="1"/>
</dbReference>
<evidence type="ECO:0000259" key="1">
    <source>
        <dbReference type="Pfam" id="PF20179"/>
    </source>
</evidence>
<name>A0A9P7GHM2_9AGAR</name>
<accession>A0A9P7GHM2</accession>
<dbReference type="PANTHER" id="PTHR47570">
    <property type="entry name" value="ZINC ION BINDING PROTEIN"/>
    <property type="match status" value="1"/>
</dbReference>
<dbReference type="OrthoDB" id="432970at2759"/>
<protein>
    <recommendedName>
        <fullName evidence="1">Mitochondrial splicing suppressor 51-like C-terminal domain-containing protein</fullName>
    </recommendedName>
</protein>
<evidence type="ECO:0000313" key="2">
    <source>
        <dbReference type="EMBL" id="KAG5650777.1"/>
    </source>
</evidence>
<dbReference type="InterPro" id="IPR046824">
    <property type="entry name" value="Mss51-like_C"/>
</dbReference>
<proteinExistence type="predicted"/>
<feature type="non-terminal residue" evidence="2">
    <location>
        <position position="270"/>
    </location>
</feature>
<organism evidence="2 3">
    <name type="scientific">Sphagnurus paluster</name>
    <dbReference type="NCBI Taxonomy" id="117069"/>
    <lineage>
        <taxon>Eukaryota</taxon>
        <taxon>Fungi</taxon>
        <taxon>Dikarya</taxon>
        <taxon>Basidiomycota</taxon>
        <taxon>Agaricomycotina</taxon>
        <taxon>Agaricomycetes</taxon>
        <taxon>Agaricomycetidae</taxon>
        <taxon>Agaricales</taxon>
        <taxon>Tricholomatineae</taxon>
        <taxon>Lyophyllaceae</taxon>
        <taxon>Sphagnurus</taxon>
    </lineage>
</organism>
<keyword evidence="3" id="KW-1185">Reference proteome</keyword>
<dbReference type="Proteomes" id="UP000717328">
    <property type="component" value="Unassembled WGS sequence"/>
</dbReference>
<comment type="caution">
    <text evidence="2">The sequence shown here is derived from an EMBL/GenBank/DDBJ whole genome shotgun (WGS) entry which is preliminary data.</text>
</comment>
<dbReference type="AlphaFoldDB" id="A0A9P7GHM2"/>
<reference evidence="2" key="2">
    <citation type="submission" date="2021-10" db="EMBL/GenBank/DDBJ databases">
        <title>Phylogenomics reveals ancestral predisposition of the termite-cultivated fungus Termitomyces towards a domesticated lifestyle.</title>
        <authorList>
            <person name="Auxier B."/>
            <person name="Grum-Grzhimaylo A."/>
            <person name="Cardenas M.E."/>
            <person name="Lodge J.D."/>
            <person name="Laessoe T."/>
            <person name="Pedersen O."/>
            <person name="Smith M.E."/>
            <person name="Kuyper T.W."/>
            <person name="Franco-Molano E.A."/>
            <person name="Baroni T.J."/>
            <person name="Aanen D.K."/>
        </authorList>
    </citation>
    <scope>NUCLEOTIDE SEQUENCE</scope>
    <source>
        <strain evidence="2">D49</strain>
    </source>
</reference>
<reference evidence="2" key="1">
    <citation type="submission" date="2021-02" db="EMBL/GenBank/DDBJ databases">
        <authorList>
            <person name="Nieuwenhuis M."/>
            <person name="Van De Peppel L.J.J."/>
        </authorList>
    </citation>
    <scope>NUCLEOTIDE SEQUENCE</scope>
    <source>
        <strain evidence="2">D49</strain>
    </source>
</reference>
<dbReference type="PANTHER" id="PTHR47570:SF1">
    <property type="entry name" value="ZINC ION BINDING PROTEIN"/>
    <property type="match status" value="1"/>
</dbReference>
<sequence>MLASLRIMGSGREFGWWTQPPCCRDATSYVHGFLLLKEDHLGDIAGWKLPPDHIPWLDFSESSNIKPPLAPPPSNHSWKEYYKWRGLPMESVAALLLHWPLSVYRLLHVLGLTQATARSDERRHLTVYLLGVEIEVNFLPLFGELALLLPNTDLDLILFGPVVAEIVKKAQAHPGCLAVRPFVYIYKAPKVTGAGTLRIELSRAGPLLDGKNLPMLRQERPDAMVALNADLAMPWYLEQWRPLVLASRALGIPFAVTEHSDINARMNMRI</sequence>
<dbReference type="EMBL" id="JABCKI010000367">
    <property type="protein sequence ID" value="KAG5650777.1"/>
    <property type="molecule type" value="Genomic_DNA"/>
</dbReference>